<comment type="similarity">
    <text evidence="5">Belongs to the PRA1 family.</text>
</comment>
<dbReference type="VEuPathDB" id="FungiDB:I302_07227"/>
<evidence type="ECO:0000256" key="1">
    <source>
        <dbReference type="ARBA" id="ARBA00004141"/>
    </source>
</evidence>
<dbReference type="STRING" id="1296100.A0A1B9FVU9"/>
<comment type="subcellular location">
    <subcellularLocation>
        <location evidence="1 5">Membrane</location>
        <topology evidence="1 5">Multi-pass membrane protein</topology>
    </subcellularLocation>
</comment>
<proteinExistence type="inferred from homology"/>
<keyword evidence="8" id="KW-1185">Reference proteome</keyword>
<dbReference type="PANTHER" id="PTHR19317">
    <property type="entry name" value="PRENYLATED RAB ACCEPTOR 1-RELATED"/>
    <property type="match status" value="1"/>
</dbReference>
<evidence type="ECO:0000256" key="3">
    <source>
        <dbReference type="ARBA" id="ARBA00022989"/>
    </source>
</evidence>
<dbReference type="PANTHER" id="PTHR19317:SF0">
    <property type="entry name" value="PRENYLATED RAB ACCEPTOR PROTEIN 1"/>
    <property type="match status" value="1"/>
</dbReference>
<keyword evidence="4 5" id="KW-0472">Membrane</keyword>
<protein>
    <recommendedName>
        <fullName evidence="5">PRA1 family protein</fullName>
    </recommendedName>
</protein>
<dbReference type="EMBL" id="KI894024">
    <property type="protein sequence ID" value="OCF22880.1"/>
    <property type="molecule type" value="Genomic_DNA"/>
</dbReference>
<organism evidence="6">
    <name type="scientific">Kwoniella bestiolae CBS 10118</name>
    <dbReference type="NCBI Taxonomy" id="1296100"/>
    <lineage>
        <taxon>Eukaryota</taxon>
        <taxon>Fungi</taxon>
        <taxon>Dikarya</taxon>
        <taxon>Basidiomycota</taxon>
        <taxon>Agaricomycotina</taxon>
        <taxon>Tremellomycetes</taxon>
        <taxon>Tremellales</taxon>
        <taxon>Cryptococcaceae</taxon>
        <taxon>Kwoniella</taxon>
    </lineage>
</organism>
<evidence type="ECO:0000256" key="2">
    <source>
        <dbReference type="ARBA" id="ARBA00022692"/>
    </source>
</evidence>
<evidence type="ECO:0000313" key="7">
    <source>
        <dbReference type="EMBL" id="WVW86355.1"/>
    </source>
</evidence>
<evidence type="ECO:0000313" key="8">
    <source>
        <dbReference type="Proteomes" id="UP000092730"/>
    </source>
</evidence>
<feature type="transmembrane region" description="Helical" evidence="5">
    <location>
        <begin position="109"/>
        <end position="125"/>
    </location>
</feature>
<keyword evidence="2 5" id="KW-0812">Transmembrane</keyword>
<feature type="transmembrane region" description="Helical" evidence="5">
    <location>
        <begin position="58"/>
        <end position="88"/>
    </location>
</feature>
<dbReference type="Pfam" id="PF03208">
    <property type="entry name" value="PRA1"/>
    <property type="match status" value="1"/>
</dbReference>
<name>A0A1B9FVU9_9TREE</name>
<dbReference type="GO" id="GO:0005794">
    <property type="term" value="C:Golgi apparatus"/>
    <property type="evidence" value="ECO:0007669"/>
    <property type="project" value="TreeGrafter"/>
</dbReference>
<dbReference type="AlphaFoldDB" id="A0A1B9FVU9"/>
<reference evidence="6" key="3">
    <citation type="submission" date="2014-01" db="EMBL/GenBank/DDBJ databases">
        <title>Evolution of pathogenesis and genome organization in the Tremellales.</title>
        <authorList>
            <person name="Cuomo C."/>
            <person name="Litvintseva A."/>
            <person name="Heitman J."/>
            <person name="Chen Y."/>
            <person name="Sun S."/>
            <person name="Springer D."/>
            <person name="Dromer F."/>
            <person name="Young S."/>
            <person name="Zeng Q."/>
            <person name="Chapman S."/>
            <person name="Gujja S."/>
            <person name="Saif S."/>
            <person name="Birren B."/>
        </authorList>
    </citation>
    <scope>NUCLEOTIDE SEQUENCE</scope>
    <source>
        <strain evidence="6">CBS 10118</strain>
    </source>
</reference>
<reference evidence="7" key="4">
    <citation type="submission" date="2024-02" db="EMBL/GenBank/DDBJ databases">
        <title>Comparative genomics of Cryptococcus and Kwoniella reveals pathogenesis evolution and contrasting modes of karyotype evolution via chromosome fusion or intercentromeric recombination.</title>
        <authorList>
            <person name="Coelho M.A."/>
            <person name="David-Palma M."/>
            <person name="Shea T."/>
            <person name="Bowers K."/>
            <person name="McGinley-Smith S."/>
            <person name="Mohammad A.W."/>
            <person name="Gnirke A."/>
            <person name="Yurkov A.M."/>
            <person name="Nowrousian M."/>
            <person name="Sun S."/>
            <person name="Cuomo C.A."/>
            <person name="Heitman J."/>
        </authorList>
    </citation>
    <scope>NUCLEOTIDE SEQUENCE</scope>
    <source>
        <strain evidence="7">CBS 10118</strain>
    </source>
</reference>
<accession>A0A1B9FVU9</accession>
<keyword evidence="3 5" id="KW-1133">Transmembrane helix</keyword>
<evidence type="ECO:0000256" key="4">
    <source>
        <dbReference type="ARBA" id="ARBA00023136"/>
    </source>
</evidence>
<reference evidence="6" key="1">
    <citation type="submission" date="2013-07" db="EMBL/GenBank/DDBJ databases">
        <title>The Genome Sequence of Cryptococcus bestiolae CBS10118.</title>
        <authorList>
            <consortium name="The Broad Institute Genome Sequencing Platform"/>
            <person name="Cuomo C."/>
            <person name="Litvintseva A."/>
            <person name="Chen Y."/>
            <person name="Heitman J."/>
            <person name="Sun S."/>
            <person name="Springer D."/>
            <person name="Dromer F."/>
            <person name="Young S.K."/>
            <person name="Zeng Q."/>
            <person name="Gargeya S."/>
            <person name="Fitzgerald M."/>
            <person name="Abouelleil A."/>
            <person name="Alvarado L."/>
            <person name="Berlin A.M."/>
            <person name="Chapman S.B."/>
            <person name="Dewar J."/>
            <person name="Goldberg J."/>
            <person name="Griggs A."/>
            <person name="Gujja S."/>
            <person name="Hansen M."/>
            <person name="Howarth C."/>
            <person name="Imamovic A."/>
            <person name="Larimer J."/>
            <person name="McCowan C."/>
            <person name="Murphy C."/>
            <person name="Pearson M."/>
            <person name="Priest M."/>
            <person name="Roberts A."/>
            <person name="Saif S."/>
            <person name="Shea T."/>
            <person name="Sykes S."/>
            <person name="Wortman J."/>
            <person name="Nusbaum C."/>
            <person name="Birren B."/>
        </authorList>
    </citation>
    <scope>NUCLEOTIDE SEQUENCE [LARGE SCALE GENOMIC DNA]</scope>
    <source>
        <strain evidence="6">CBS 10118</strain>
    </source>
</reference>
<gene>
    <name evidence="6" type="ORF">I302_07227</name>
    <name evidence="7" type="ORF">I302_108399</name>
</gene>
<evidence type="ECO:0000256" key="5">
    <source>
        <dbReference type="RuleBase" id="RU363107"/>
    </source>
</evidence>
<dbReference type="InterPro" id="IPR004895">
    <property type="entry name" value="Prenylated_rab_accept_PRA1"/>
</dbReference>
<dbReference type="GO" id="GO:0016020">
    <property type="term" value="C:membrane"/>
    <property type="evidence" value="ECO:0007669"/>
    <property type="project" value="UniProtKB-SubCell"/>
</dbReference>
<sequence length="163" mass="18041">MEQLQRVGEVARHFRETKLSTLKPPQEFFDHRQLSRPGNMNEATSRITYNTRHFSGNYLLVILILAAYAMLTNPLLLIALAFLAGGFAAINKFAPEPVQVGSQTITQKHLYIGLFVIGLPLLWLASPVSTFFWLVGSSAILILGHACLMEPGPESEYQGVEGV</sequence>
<dbReference type="EMBL" id="CP144547">
    <property type="protein sequence ID" value="WVW86355.1"/>
    <property type="molecule type" value="Genomic_DNA"/>
</dbReference>
<dbReference type="Proteomes" id="UP000092730">
    <property type="component" value="Chromosome 7"/>
</dbReference>
<dbReference type="OrthoDB" id="63113at2759"/>
<dbReference type="GeneID" id="30211626"/>
<evidence type="ECO:0000313" key="6">
    <source>
        <dbReference type="EMBL" id="OCF22880.1"/>
    </source>
</evidence>
<dbReference type="KEGG" id="kbi:30211626"/>
<reference evidence="7" key="2">
    <citation type="submission" date="2013-07" db="EMBL/GenBank/DDBJ databases">
        <authorList>
            <consortium name="The Broad Institute Genome Sequencing Platform"/>
            <person name="Cuomo C."/>
            <person name="Litvintseva A."/>
            <person name="Chen Y."/>
            <person name="Heitman J."/>
            <person name="Sun S."/>
            <person name="Springer D."/>
            <person name="Dromer F."/>
            <person name="Young S.K."/>
            <person name="Zeng Q."/>
            <person name="Gargeya S."/>
            <person name="Fitzgerald M."/>
            <person name="Abouelleil A."/>
            <person name="Alvarado L."/>
            <person name="Berlin A.M."/>
            <person name="Chapman S.B."/>
            <person name="Dewar J."/>
            <person name="Goldberg J."/>
            <person name="Griggs A."/>
            <person name="Gujja S."/>
            <person name="Hansen M."/>
            <person name="Howarth C."/>
            <person name="Imamovic A."/>
            <person name="Larimer J."/>
            <person name="McCowan C."/>
            <person name="Murphy C."/>
            <person name="Pearson M."/>
            <person name="Priest M."/>
            <person name="Roberts A."/>
            <person name="Saif S."/>
            <person name="Shea T."/>
            <person name="Sykes S."/>
            <person name="Wortman J."/>
            <person name="Nusbaum C."/>
            <person name="Birren B."/>
        </authorList>
    </citation>
    <scope>NUCLEOTIDE SEQUENCE</scope>
    <source>
        <strain evidence="7">CBS 10118</strain>
    </source>
</reference>
<dbReference type="RefSeq" id="XP_019043950.1">
    <property type="nucleotide sequence ID" value="XM_019193827.1"/>
</dbReference>